<keyword evidence="1" id="KW-0812">Transmembrane</keyword>
<feature type="transmembrane region" description="Helical" evidence="1">
    <location>
        <begin position="134"/>
        <end position="159"/>
    </location>
</feature>
<name>A0A398CZ58_9BACT</name>
<dbReference type="Pfam" id="PF12822">
    <property type="entry name" value="ECF_trnsprt"/>
    <property type="match status" value="1"/>
</dbReference>
<protein>
    <submittedName>
        <fullName evidence="2">ECF transporter S component</fullName>
    </submittedName>
</protein>
<dbReference type="AlphaFoldDB" id="A0A398CZ58"/>
<dbReference type="InterPro" id="IPR024529">
    <property type="entry name" value="ECF_trnsprt_substrate-spec"/>
</dbReference>
<dbReference type="Gene3D" id="1.10.1760.20">
    <property type="match status" value="1"/>
</dbReference>
<sequence>MKTPLKRKTVTLTQFAMLLAIEAVVCFTPLGSLPAVGPIVATLGMVPVIITAILLGTGAGACMGAFAGLFSFLVWTFTPPNPLVAFVFTPFYMLGATHGNVWSLVICFVPRILVGVVAGACFKLFTRLNWKSGVVYGLSGALGSLVNTLGVLGGIYVFFGHNYATVLGKGFNLLLGLIGLTILTSGIPEAIIGGVAAYAVCRPIQKNMKHDIG</sequence>
<dbReference type="EMBL" id="QXIS01000032">
    <property type="protein sequence ID" value="RIE05808.1"/>
    <property type="molecule type" value="Genomic_DNA"/>
</dbReference>
<dbReference type="GO" id="GO:0022857">
    <property type="term" value="F:transmembrane transporter activity"/>
    <property type="evidence" value="ECO:0007669"/>
    <property type="project" value="InterPro"/>
</dbReference>
<feature type="transmembrane region" description="Helical" evidence="1">
    <location>
        <begin position="67"/>
        <end position="89"/>
    </location>
</feature>
<accession>A0A398CZ58</accession>
<evidence type="ECO:0000256" key="1">
    <source>
        <dbReference type="SAM" id="Phobius"/>
    </source>
</evidence>
<dbReference type="Proteomes" id="UP000266328">
    <property type="component" value="Unassembled WGS sequence"/>
</dbReference>
<feature type="transmembrane region" description="Helical" evidence="1">
    <location>
        <begin position="36"/>
        <end position="55"/>
    </location>
</feature>
<feature type="transmembrane region" description="Helical" evidence="1">
    <location>
        <begin position="101"/>
        <end position="122"/>
    </location>
</feature>
<comment type="caution">
    <text evidence="2">The sequence shown here is derived from an EMBL/GenBank/DDBJ whole genome shotgun (WGS) entry which is preliminary data.</text>
</comment>
<evidence type="ECO:0000313" key="2">
    <source>
        <dbReference type="EMBL" id="RIE05808.1"/>
    </source>
</evidence>
<gene>
    <name evidence="2" type="ORF">SMC7_05255</name>
</gene>
<dbReference type="RefSeq" id="WP_119089303.1">
    <property type="nucleotide sequence ID" value="NZ_QXIS01000032.1"/>
</dbReference>
<evidence type="ECO:0000313" key="3">
    <source>
        <dbReference type="Proteomes" id="UP000266328"/>
    </source>
</evidence>
<feature type="transmembrane region" description="Helical" evidence="1">
    <location>
        <begin position="171"/>
        <end position="200"/>
    </location>
</feature>
<proteinExistence type="predicted"/>
<keyword evidence="1" id="KW-1133">Transmembrane helix</keyword>
<keyword evidence="3" id="KW-1185">Reference proteome</keyword>
<reference evidence="2 3" key="1">
    <citation type="submission" date="2018-09" db="EMBL/GenBank/DDBJ databases">
        <title>Discovery and Ecogenomic Context for Candidatus Cryosericales, a Global Caldiserica Order Active in Thawing Permafrost.</title>
        <authorList>
            <person name="Martinez M.A."/>
            <person name="Woodcroft B.J."/>
            <person name="Ignacio Espinoza J.C."/>
            <person name="Zayed A."/>
            <person name="Singleton C.M."/>
            <person name="Boyd J."/>
            <person name="Li Y.-F."/>
            <person name="Purvine S."/>
            <person name="Maughan H."/>
            <person name="Hodgkins S.B."/>
            <person name="Anderson D."/>
            <person name="Sederholm M."/>
            <person name="Temperton B."/>
            <person name="Saleska S.R."/>
            <person name="Tyson G.W."/>
            <person name="Rich V.I."/>
        </authorList>
    </citation>
    <scope>NUCLEOTIDE SEQUENCE [LARGE SCALE GENOMIC DNA]</scope>
    <source>
        <strain evidence="2 3">SMC7</strain>
    </source>
</reference>
<keyword evidence="1" id="KW-0472">Membrane</keyword>
<organism evidence="2 3">
    <name type="scientific">Candidatus Cryosericum terrychapinii</name>
    <dbReference type="NCBI Taxonomy" id="2290919"/>
    <lineage>
        <taxon>Bacteria</taxon>
        <taxon>Pseudomonadati</taxon>
        <taxon>Caldisericota/Cryosericota group</taxon>
        <taxon>Candidatus Cryosericota</taxon>
        <taxon>Candidatus Cryosericia</taxon>
        <taxon>Candidatus Cryosericales</taxon>
        <taxon>Candidatus Cryosericaceae</taxon>
        <taxon>Candidatus Cryosericum</taxon>
    </lineage>
</organism>
<dbReference type="OrthoDB" id="9813540at2"/>